<reference evidence="8" key="2">
    <citation type="journal article" date="2024" name="Plant">
        <title>Genomic evolution and insights into agronomic trait innovations of Sesamum species.</title>
        <authorList>
            <person name="Miao H."/>
            <person name="Wang L."/>
            <person name="Qu L."/>
            <person name="Liu H."/>
            <person name="Sun Y."/>
            <person name="Le M."/>
            <person name="Wang Q."/>
            <person name="Wei S."/>
            <person name="Zheng Y."/>
            <person name="Lin W."/>
            <person name="Duan Y."/>
            <person name="Cao H."/>
            <person name="Xiong S."/>
            <person name="Wang X."/>
            <person name="Wei L."/>
            <person name="Li C."/>
            <person name="Ma Q."/>
            <person name="Ju M."/>
            <person name="Zhao R."/>
            <person name="Li G."/>
            <person name="Mu C."/>
            <person name="Tian Q."/>
            <person name="Mei H."/>
            <person name="Zhang T."/>
            <person name="Gao T."/>
            <person name="Zhang H."/>
        </authorList>
    </citation>
    <scope>NUCLEOTIDE SEQUENCE</scope>
    <source>
        <strain evidence="8">KEN1</strain>
    </source>
</reference>
<evidence type="ECO:0000256" key="4">
    <source>
        <dbReference type="ARBA" id="ARBA00022692"/>
    </source>
</evidence>
<feature type="transmembrane region" description="Helical" evidence="7">
    <location>
        <begin position="249"/>
        <end position="268"/>
    </location>
</feature>
<evidence type="ECO:0000313" key="8">
    <source>
        <dbReference type="EMBL" id="KAL0421353.1"/>
    </source>
</evidence>
<feature type="transmembrane region" description="Helical" evidence="7">
    <location>
        <begin position="105"/>
        <end position="125"/>
    </location>
</feature>
<protein>
    <submittedName>
        <fullName evidence="8">Equilibrative nucleotide transporter 1</fullName>
    </submittedName>
</protein>
<comment type="caution">
    <text evidence="8">The sequence shown here is derived from an EMBL/GenBank/DDBJ whole genome shotgun (WGS) entry which is preliminary data.</text>
</comment>
<dbReference type="EMBL" id="JACGWN010000011">
    <property type="protein sequence ID" value="KAL0421353.1"/>
    <property type="molecule type" value="Genomic_DNA"/>
</dbReference>
<keyword evidence="5 7" id="KW-1133">Transmembrane helix</keyword>
<evidence type="ECO:0000256" key="6">
    <source>
        <dbReference type="ARBA" id="ARBA00023136"/>
    </source>
</evidence>
<feature type="transmembrane region" description="Helical" evidence="7">
    <location>
        <begin position="148"/>
        <end position="172"/>
    </location>
</feature>
<keyword evidence="3" id="KW-0813">Transport</keyword>
<feature type="transmembrane region" description="Helical" evidence="7">
    <location>
        <begin position="193"/>
        <end position="212"/>
    </location>
</feature>
<dbReference type="AlphaFoldDB" id="A0AAW2UXG4"/>
<accession>A0AAW2UXG4</accession>
<gene>
    <name evidence="8" type="ORF">Slati_3158200</name>
</gene>
<evidence type="ECO:0000256" key="1">
    <source>
        <dbReference type="ARBA" id="ARBA00004141"/>
    </source>
</evidence>
<organism evidence="8">
    <name type="scientific">Sesamum latifolium</name>
    <dbReference type="NCBI Taxonomy" id="2727402"/>
    <lineage>
        <taxon>Eukaryota</taxon>
        <taxon>Viridiplantae</taxon>
        <taxon>Streptophyta</taxon>
        <taxon>Embryophyta</taxon>
        <taxon>Tracheophyta</taxon>
        <taxon>Spermatophyta</taxon>
        <taxon>Magnoliopsida</taxon>
        <taxon>eudicotyledons</taxon>
        <taxon>Gunneridae</taxon>
        <taxon>Pentapetalae</taxon>
        <taxon>asterids</taxon>
        <taxon>lamiids</taxon>
        <taxon>Lamiales</taxon>
        <taxon>Pedaliaceae</taxon>
        <taxon>Sesamum</taxon>
    </lineage>
</organism>
<evidence type="ECO:0000256" key="3">
    <source>
        <dbReference type="ARBA" id="ARBA00022448"/>
    </source>
</evidence>
<evidence type="ECO:0000256" key="2">
    <source>
        <dbReference type="ARBA" id="ARBA00007965"/>
    </source>
</evidence>
<feature type="transmembrane region" description="Helical" evidence="7">
    <location>
        <begin position="280"/>
        <end position="302"/>
    </location>
</feature>
<reference evidence="8" key="1">
    <citation type="submission" date="2020-06" db="EMBL/GenBank/DDBJ databases">
        <authorList>
            <person name="Li T."/>
            <person name="Hu X."/>
            <person name="Zhang T."/>
            <person name="Song X."/>
            <person name="Zhang H."/>
            <person name="Dai N."/>
            <person name="Sheng W."/>
            <person name="Hou X."/>
            <person name="Wei L."/>
        </authorList>
    </citation>
    <scope>NUCLEOTIDE SEQUENCE</scope>
    <source>
        <strain evidence="8">KEN1</strain>
        <tissue evidence="8">Leaf</tissue>
    </source>
</reference>
<dbReference type="GO" id="GO:0005337">
    <property type="term" value="F:nucleoside transmembrane transporter activity"/>
    <property type="evidence" value="ECO:0007669"/>
    <property type="project" value="InterPro"/>
</dbReference>
<sequence>MGITTAAAADGDSESAILLIPKAANPDKIPKDSFHLAYIIYFTLGAGYLLPWNAFITAVDYFTYLYPDVSVDRVFSIVYMLVGLTSLLFIVAFAHKSNSFVRINVGYVLFLLALVAVPLMDLWYVEGRVGVFGGYYVTVGWWDCVEWLMGWCRAVLLEMLGSCLRGVLVSVLRVLTKAIYPQDASGLRRSANLYFIVSVVVMLLNIIFYNVAHRLPVIKYYTDLKSLAVNEEKDRKSLTPLYLMENAKVAIGASFGRLLFLPLFYGCLHGPGFLRTEIPVTVLTCLLGLTNGYFTSVLMILAPKTVQLQHAETAGIVLVLYLVVGLAIGSVVSWFWVL</sequence>
<feature type="transmembrane region" description="Helical" evidence="7">
    <location>
        <begin position="314"/>
        <end position="337"/>
    </location>
</feature>
<keyword evidence="6 7" id="KW-0472">Membrane</keyword>
<comment type="subcellular location">
    <subcellularLocation>
        <location evidence="1">Membrane</location>
        <topology evidence="1">Multi-pass membrane protein</topology>
    </subcellularLocation>
</comment>
<dbReference type="PANTHER" id="PTHR10332:SF10">
    <property type="entry name" value="EQUILIBRATIVE NUCLEOSIDE TRANSPORTER 4"/>
    <property type="match status" value="1"/>
</dbReference>
<name>A0AAW2UXG4_9LAMI</name>
<dbReference type="PANTHER" id="PTHR10332">
    <property type="entry name" value="EQUILIBRATIVE NUCLEOSIDE TRANSPORTER"/>
    <property type="match status" value="1"/>
</dbReference>
<keyword evidence="4 7" id="KW-0812">Transmembrane</keyword>
<feature type="transmembrane region" description="Helical" evidence="7">
    <location>
        <begin position="36"/>
        <end position="54"/>
    </location>
</feature>
<evidence type="ECO:0000256" key="5">
    <source>
        <dbReference type="ARBA" id="ARBA00022989"/>
    </source>
</evidence>
<comment type="similarity">
    <text evidence="2">Belongs to the SLC29A/ENT transporter (TC 2.A.57) family.</text>
</comment>
<feature type="transmembrane region" description="Helical" evidence="7">
    <location>
        <begin position="74"/>
        <end position="93"/>
    </location>
</feature>
<proteinExistence type="inferred from homology"/>
<evidence type="ECO:0000256" key="7">
    <source>
        <dbReference type="SAM" id="Phobius"/>
    </source>
</evidence>
<dbReference type="PRINTS" id="PR01130">
    <property type="entry name" value="DERENTRNSPRT"/>
</dbReference>
<dbReference type="Pfam" id="PF01733">
    <property type="entry name" value="Nucleoside_tran"/>
    <property type="match status" value="2"/>
</dbReference>
<dbReference type="GO" id="GO:0005886">
    <property type="term" value="C:plasma membrane"/>
    <property type="evidence" value="ECO:0007669"/>
    <property type="project" value="TreeGrafter"/>
</dbReference>
<dbReference type="InterPro" id="IPR002259">
    <property type="entry name" value="Eqnu_transpt"/>
</dbReference>